<name>A0A2U2XEF4_9FLAO</name>
<organism evidence="2 3">
    <name type="scientific">Brumimicrobium oceani</name>
    <dbReference type="NCBI Taxonomy" id="2100725"/>
    <lineage>
        <taxon>Bacteria</taxon>
        <taxon>Pseudomonadati</taxon>
        <taxon>Bacteroidota</taxon>
        <taxon>Flavobacteriia</taxon>
        <taxon>Flavobacteriales</taxon>
        <taxon>Crocinitomicaceae</taxon>
        <taxon>Brumimicrobium</taxon>
    </lineage>
</organism>
<dbReference type="InterPro" id="IPR032639">
    <property type="entry name" value="Tex_YqgF"/>
</dbReference>
<protein>
    <submittedName>
        <fullName evidence="2">RNA-binding transcriptional accessory protein</fullName>
    </submittedName>
</protein>
<dbReference type="InterPro" id="IPR023319">
    <property type="entry name" value="Tex-like_HTH_dom_sf"/>
</dbReference>
<keyword evidence="3" id="KW-1185">Reference proteome</keyword>
<dbReference type="InterPro" id="IPR041692">
    <property type="entry name" value="HHH_9"/>
</dbReference>
<dbReference type="Pfam" id="PF16921">
    <property type="entry name" value="Tex_YqgF"/>
    <property type="match status" value="1"/>
</dbReference>
<dbReference type="InterPro" id="IPR050437">
    <property type="entry name" value="Ribos_protein_bS1-like"/>
</dbReference>
<dbReference type="InterPro" id="IPR023323">
    <property type="entry name" value="Tex-like_dom_sf"/>
</dbReference>
<dbReference type="SMART" id="SM00732">
    <property type="entry name" value="YqgFc"/>
    <property type="match status" value="1"/>
</dbReference>
<dbReference type="RefSeq" id="WP_109358996.1">
    <property type="nucleotide sequence ID" value="NZ_QFRJ01000003.1"/>
</dbReference>
<dbReference type="SMART" id="SM00316">
    <property type="entry name" value="S1"/>
    <property type="match status" value="1"/>
</dbReference>
<dbReference type="PANTHER" id="PTHR10724">
    <property type="entry name" value="30S RIBOSOMAL PROTEIN S1"/>
    <property type="match status" value="1"/>
</dbReference>
<dbReference type="CDD" id="cd05685">
    <property type="entry name" value="S1_Tex"/>
    <property type="match status" value="1"/>
</dbReference>
<dbReference type="GO" id="GO:0006139">
    <property type="term" value="P:nucleobase-containing compound metabolic process"/>
    <property type="evidence" value="ECO:0007669"/>
    <property type="project" value="InterPro"/>
</dbReference>
<reference evidence="2 3" key="1">
    <citation type="submission" date="2018-05" db="EMBL/GenBank/DDBJ databases">
        <title>Brumimicrobium oceani sp. nov., isolated from coastal sediment.</title>
        <authorList>
            <person name="Kou Y."/>
        </authorList>
    </citation>
    <scope>NUCLEOTIDE SEQUENCE [LARGE SCALE GENOMIC DNA]</scope>
    <source>
        <strain evidence="2 3">C305</strain>
    </source>
</reference>
<dbReference type="Gene3D" id="1.10.150.310">
    <property type="entry name" value="Tex RuvX-like domain-like"/>
    <property type="match status" value="1"/>
</dbReference>
<dbReference type="EMBL" id="QFRJ01000003">
    <property type="protein sequence ID" value="PWH86188.1"/>
    <property type="molecule type" value="Genomic_DNA"/>
</dbReference>
<dbReference type="PANTHER" id="PTHR10724:SF10">
    <property type="entry name" value="S1 RNA-BINDING DOMAIN-CONTAINING PROTEIN 1"/>
    <property type="match status" value="1"/>
</dbReference>
<dbReference type="SUPFAM" id="SSF158832">
    <property type="entry name" value="Tex N-terminal region-like"/>
    <property type="match status" value="1"/>
</dbReference>
<dbReference type="OrthoDB" id="9804714at2"/>
<dbReference type="Pfam" id="PF22706">
    <property type="entry name" value="Tex_central_region"/>
    <property type="match status" value="1"/>
</dbReference>
<dbReference type="PROSITE" id="PS50126">
    <property type="entry name" value="S1"/>
    <property type="match status" value="1"/>
</dbReference>
<evidence type="ECO:0000313" key="3">
    <source>
        <dbReference type="Proteomes" id="UP000245370"/>
    </source>
</evidence>
<dbReference type="InterPro" id="IPR044146">
    <property type="entry name" value="S1_Tex"/>
</dbReference>
<dbReference type="Proteomes" id="UP000245370">
    <property type="component" value="Unassembled WGS sequence"/>
</dbReference>
<comment type="caution">
    <text evidence="2">The sequence shown here is derived from an EMBL/GenBank/DDBJ whole genome shotgun (WGS) entry which is preliminary data.</text>
</comment>
<reference evidence="2 3" key="2">
    <citation type="submission" date="2018-05" db="EMBL/GenBank/DDBJ databases">
        <authorList>
            <person name="Lanie J.A."/>
            <person name="Ng W.-L."/>
            <person name="Kazmierczak K.M."/>
            <person name="Andrzejewski T.M."/>
            <person name="Davidsen T.M."/>
            <person name="Wayne K.J."/>
            <person name="Tettelin H."/>
            <person name="Glass J.I."/>
            <person name="Rusch D."/>
            <person name="Podicherti R."/>
            <person name="Tsui H.-C.T."/>
            <person name="Winkler M.E."/>
        </authorList>
    </citation>
    <scope>NUCLEOTIDE SEQUENCE [LARGE SCALE GENOMIC DNA]</scope>
    <source>
        <strain evidence="2 3">C305</strain>
    </source>
</reference>
<dbReference type="InterPro" id="IPR055179">
    <property type="entry name" value="Tex-like_central_region"/>
</dbReference>
<dbReference type="Pfam" id="PF12836">
    <property type="entry name" value="HHH_3"/>
    <property type="match status" value="1"/>
</dbReference>
<dbReference type="Gene3D" id="3.30.420.140">
    <property type="entry name" value="YqgF/RNase H-like domain"/>
    <property type="match status" value="1"/>
</dbReference>
<dbReference type="InterPro" id="IPR003029">
    <property type="entry name" value="S1_domain"/>
</dbReference>
<dbReference type="InterPro" id="IPR010994">
    <property type="entry name" value="RuvA_2-like"/>
</dbReference>
<dbReference type="GO" id="GO:0006412">
    <property type="term" value="P:translation"/>
    <property type="evidence" value="ECO:0007669"/>
    <property type="project" value="TreeGrafter"/>
</dbReference>
<dbReference type="FunFam" id="3.30.420.140:FF:000001">
    <property type="entry name" value="RNA-binding transcriptional accessory protein"/>
    <property type="match status" value="1"/>
</dbReference>
<dbReference type="SUPFAM" id="SSF50249">
    <property type="entry name" value="Nucleic acid-binding proteins"/>
    <property type="match status" value="1"/>
</dbReference>
<dbReference type="InterPro" id="IPR012337">
    <property type="entry name" value="RNaseH-like_sf"/>
</dbReference>
<evidence type="ECO:0000313" key="2">
    <source>
        <dbReference type="EMBL" id="PWH86188.1"/>
    </source>
</evidence>
<accession>A0A2U2XEF4</accession>
<dbReference type="InterPro" id="IPR037027">
    <property type="entry name" value="YqgF/RNaseH-like_dom_sf"/>
</dbReference>
<dbReference type="FunFam" id="1.10.150.310:FF:000001">
    <property type="entry name" value="RNA-binding transcriptional accessory protein"/>
    <property type="match status" value="1"/>
</dbReference>
<dbReference type="Gene3D" id="2.40.50.140">
    <property type="entry name" value="Nucleic acid-binding proteins"/>
    <property type="match status" value="1"/>
</dbReference>
<dbReference type="Gene3D" id="1.10.3500.10">
    <property type="entry name" value="Tex N-terminal region-like"/>
    <property type="match status" value="1"/>
</dbReference>
<dbReference type="Pfam" id="PF00575">
    <property type="entry name" value="S1"/>
    <property type="match status" value="1"/>
</dbReference>
<dbReference type="Pfam" id="PF09371">
    <property type="entry name" value="Tex_N"/>
    <property type="match status" value="1"/>
</dbReference>
<dbReference type="InterPro" id="IPR012340">
    <property type="entry name" value="NA-bd_OB-fold"/>
</dbReference>
<feature type="domain" description="S1 motif" evidence="1">
    <location>
        <begin position="633"/>
        <end position="702"/>
    </location>
</feature>
<sequence length="703" mass="79485">MQEVQYIISQTQLQSKSIEATLQLLSEGGTIPFISRYRKEATGGLDEVQIAEIRDVSDRYKQITQRQETIIKAIDEQGELSDDLRKKINSSFTLNELEDLYLPYKKKRKTRAESARQLGLEGLAKIIMSQGNQSPKEAAKRFVKDKVKDVESALSGARDIIAEWVNENSAVRSRLRKSYENNSQLISKVVKTKKDEAEKYRDYFDYSSSLKKCPSYRFLAIYRANSEGFLRMKVGVDEDYIFDFLNRFYIKKNSPMSEQIELAYQDAYKRLLHPALENEALSEKKKEADKTAIDVFSENLRQLLLAPALGKKRILAIDPGFRSGCKVVCLDEAGDLLTNVTIFPHAPQKELDKAKSKIWQLVEAYKIDAIAIGNGTASRETEFMVKGIKFKTEVAIFVVSEDGASVYSASSIARQEFPDFDVTVRGSVSIGRRLMDPLAELVKIDPKSIGVGQYQHEVDQKLLKESLDDVVISCVNEVGVNLNTASPYLMSYVSGLGPQLAENIVEYRRENNGISSRKELKKVKRLGEKAFEQCAGFLRIVNGKNPLDNSAVHPETYPAIEKMAKQLKMTVKDLIGNGEVLDNLKQDHFPYIDAFTFEDIIKELKKPGRDPRQQVKVLEFDSSVKSIEDLSIGKKLNGIVTNVTNFGAFVNIGIKENGLIHKSNMADVYVENPADYMKLHEHLEVEVIQLDVERKRIGLRKTE</sequence>
<dbReference type="GO" id="GO:0005737">
    <property type="term" value="C:cytoplasm"/>
    <property type="evidence" value="ECO:0007669"/>
    <property type="project" value="UniProtKB-ARBA"/>
</dbReference>
<proteinExistence type="predicted"/>
<dbReference type="FunFam" id="1.10.10.650:FF:000001">
    <property type="entry name" value="S1 RNA-binding domain 1"/>
    <property type="match status" value="1"/>
</dbReference>
<dbReference type="AlphaFoldDB" id="A0A2U2XEF4"/>
<evidence type="ECO:0000259" key="1">
    <source>
        <dbReference type="PROSITE" id="PS50126"/>
    </source>
</evidence>
<dbReference type="InterPro" id="IPR018974">
    <property type="entry name" value="Tex-like_N"/>
</dbReference>
<dbReference type="SUPFAM" id="SSF47781">
    <property type="entry name" value="RuvA domain 2-like"/>
    <property type="match status" value="2"/>
</dbReference>
<dbReference type="Gene3D" id="1.10.10.650">
    <property type="entry name" value="RuvA domain 2-like"/>
    <property type="match status" value="1"/>
</dbReference>
<dbReference type="FunFam" id="2.40.50.140:FF:000051">
    <property type="entry name" value="RNA-binding transcriptional accessory protein"/>
    <property type="match status" value="1"/>
</dbReference>
<gene>
    <name evidence="2" type="ORF">DIT68_06435</name>
</gene>
<dbReference type="GO" id="GO:0003735">
    <property type="term" value="F:structural constituent of ribosome"/>
    <property type="evidence" value="ECO:0007669"/>
    <property type="project" value="TreeGrafter"/>
</dbReference>
<dbReference type="InterPro" id="IPR006641">
    <property type="entry name" value="YqgF/RNaseH-like_dom"/>
</dbReference>
<dbReference type="SUPFAM" id="SSF53098">
    <property type="entry name" value="Ribonuclease H-like"/>
    <property type="match status" value="1"/>
</dbReference>
<dbReference type="GO" id="GO:0003729">
    <property type="term" value="F:mRNA binding"/>
    <property type="evidence" value="ECO:0007669"/>
    <property type="project" value="TreeGrafter"/>
</dbReference>
<dbReference type="Pfam" id="PF17674">
    <property type="entry name" value="HHH_9"/>
    <property type="match status" value="1"/>
</dbReference>